<evidence type="ECO:0000313" key="2">
    <source>
        <dbReference type="EMBL" id="RXN22064.1"/>
    </source>
</evidence>
<name>A0A498MRS1_LABRO</name>
<protein>
    <submittedName>
        <fullName evidence="2">Interleukin-1 receptor accessory-like 1-A isoform X3</fullName>
    </submittedName>
</protein>
<dbReference type="Proteomes" id="UP000290572">
    <property type="component" value="Unassembled WGS sequence"/>
</dbReference>
<accession>A0A498MRS1</accession>
<dbReference type="EMBL" id="QBIY01012603">
    <property type="protein sequence ID" value="RXN22064.1"/>
    <property type="molecule type" value="Genomic_DNA"/>
</dbReference>
<dbReference type="InterPro" id="IPR036157">
    <property type="entry name" value="dUTPase-like_sf"/>
</dbReference>
<keyword evidence="2" id="KW-0675">Receptor</keyword>
<evidence type="ECO:0000313" key="3">
    <source>
        <dbReference type="Proteomes" id="UP000290572"/>
    </source>
</evidence>
<dbReference type="STRING" id="84645.A0A498MRS1"/>
<comment type="caution">
    <text evidence="2">The sequence shown here is derived from an EMBL/GenBank/DDBJ whole genome shotgun (WGS) entry which is preliminary data.</text>
</comment>
<dbReference type="SUPFAM" id="SSF51283">
    <property type="entry name" value="dUTPase-like"/>
    <property type="match status" value="1"/>
</dbReference>
<organism evidence="2 3">
    <name type="scientific">Labeo rohita</name>
    <name type="common">Indian major carp</name>
    <name type="synonym">Cyprinus rohita</name>
    <dbReference type="NCBI Taxonomy" id="84645"/>
    <lineage>
        <taxon>Eukaryota</taxon>
        <taxon>Metazoa</taxon>
        <taxon>Chordata</taxon>
        <taxon>Craniata</taxon>
        <taxon>Vertebrata</taxon>
        <taxon>Euteleostomi</taxon>
        <taxon>Actinopterygii</taxon>
        <taxon>Neopterygii</taxon>
        <taxon>Teleostei</taxon>
        <taxon>Ostariophysi</taxon>
        <taxon>Cypriniformes</taxon>
        <taxon>Cyprinidae</taxon>
        <taxon>Labeoninae</taxon>
        <taxon>Labeonini</taxon>
        <taxon>Labeo</taxon>
    </lineage>
</organism>
<feature type="compositionally biased region" description="Basic and acidic residues" evidence="1">
    <location>
        <begin position="1"/>
        <end position="10"/>
    </location>
</feature>
<keyword evidence="3" id="KW-1185">Reference proteome</keyword>
<evidence type="ECO:0000256" key="1">
    <source>
        <dbReference type="SAM" id="MobiDB-lite"/>
    </source>
</evidence>
<feature type="region of interest" description="Disordered" evidence="1">
    <location>
        <begin position="1"/>
        <end position="30"/>
    </location>
</feature>
<reference evidence="2 3" key="1">
    <citation type="submission" date="2018-03" db="EMBL/GenBank/DDBJ databases">
        <title>Draft genome sequence of Rohu Carp (Labeo rohita).</title>
        <authorList>
            <person name="Das P."/>
            <person name="Kushwaha B."/>
            <person name="Joshi C.G."/>
            <person name="Kumar D."/>
            <person name="Nagpure N.S."/>
            <person name="Sahoo L."/>
            <person name="Das S.P."/>
            <person name="Bit A."/>
            <person name="Patnaik S."/>
            <person name="Meher P.K."/>
            <person name="Jayasankar P."/>
            <person name="Koringa P.G."/>
            <person name="Patel N.V."/>
            <person name="Hinsu A.T."/>
            <person name="Kumar R."/>
            <person name="Pandey M."/>
            <person name="Agarwal S."/>
            <person name="Srivastava S."/>
            <person name="Singh M."/>
            <person name="Iquebal M.A."/>
            <person name="Jaiswal S."/>
            <person name="Angadi U.B."/>
            <person name="Kumar N."/>
            <person name="Raza M."/>
            <person name="Shah T.M."/>
            <person name="Rai A."/>
            <person name="Jena J.K."/>
        </authorList>
    </citation>
    <scope>NUCLEOTIDE SEQUENCE [LARGE SCALE GENOMIC DNA]</scope>
    <source>
        <strain evidence="2">DASCIFA01</strain>
        <tissue evidence="2">Testis</tissue>
    </source>
</reference>
<sequence>MRVGHQRKDCPNAVEAAPQPTGASHSQGNEHARIGEGTIWKGTDMPSKVGTAKLTQAVVLCPQQEHLVWARLPATVPVSEGSAILVEPLRSHSNKSIIVGRVVASMNNEGWVPVKVLNVSNKPVTLRKSTKLADLFPCIALEDLDISPQH</sequence>
<dbReference type="AlphaFoldDB" id="A0A498MRS1"/>
<gene>
    <name evidence="2" type="ORF">ROHU_023571</name>
</gene>
<proteinExistence type="predicted"/>